<dbReference type="PANTHER" id="PTHR44809">
    <property type="match status" value="1"/>
</dbReference>
<comment type="caution">
    <text evidence="1">The sequence shown here is derived from an EMBL/GenBank/DDBJ whole genome shotgun (WGS) entry which is preliminary data.</text>
</comment>
<dbReference type="InterPro" id="IPR052943">
    <property type="entry name" value="TMTC_O-mannosyl-trnsfr"/>
</dbReference>
<dbReference type="EMBL" id="JABSTU010004816">
    <property type="protein sequence ID" value="KAH7955246.1"/>
    <property type="molecule type" value="Genomic_DNA"/>
</dbReference>
<evidence type="ECO:0000313" key="2">
    <source>
        <dbReference type="Proteomes" id="UP000821866"/>
    </source>
</evidence>
<evidence type="ECO:0008006" key="3">
    <source>
        <dbReference type="Google" id="ProtNLM"/>
    </source>
</evidence>
<organism evidence="1 2">
    <name type="scientific">Rhipicephalus microplus</name>
    <name type="common">Cattle tick</name>
    <name type="synonym">Boophilus microplus</name>
    <dbReference type="NCBI Taxonomy" id="6941"/>
    <lineage>
        <taxon>Eukaryota</taxon>
        <taxon>Metazoa</taxon>
        <taxon>Ecdysozoa</taxon>
        <taxon>Arthropoda</taxon>
        <taxon>Chelicerata</taxon>
        <taxon>Arachnida</taxon>
        <taxon>Acari</taxon>
        <taxon>Parasitiformes</taxon>
        <taxon>Ixodida</taxon>
        <taxon>Ixodoidea</taxon>
        <taxon>Ixodidae</taxon>
        <taxon>Rhipicephalinae</taxon>
        <taxon>Rhipicephalus</taxon>
        <taxon>Boophilus</taxon>
    </lineage>
</organism>
<keyword evidence="2" id="KW-1185">Reference proteome</keyword>
<dbReference type="PANTHER" id="PTHR44809:SF1">
    <property type="entry name" value="PROTEIN O-MANNOSYL-TRANSFERASE TMTC1"/>
    <property type="match status" value="1"/>
</dbReference>
<dbReference type="InterPro" id="IPR011990">
    <property type="entry name" value="TPR-like_helical_dom_sf"/>
</dbReference>
<dbReference type="AlphaFoldDB" id="A0A9J6CYC6"/>
<dbReference type="VEuPathDB" id="VectorBase:LOC119170845"/>
<name>A0A9J6CYC6_RHIMP</name>
<protein>
    <recommendedName>
        <fullName evidence="3">Tetratricopeptide repeat protein</fullName>
    </recommendedName>
</protein>
<dbReference type="Gene3D" id="1.25.40.10">
    <property type="entry name" value="Tetratricopeptide repeat domain"/>
    <property type="match status" value="1"/>
</dbReference>
<reference evidence="1" key="1">
    <citation type="journal article" date="2020" name="Cell">
        <title>Large-Scale Comparative Analyses of Tick Genomes Elucidate Their Genetic Diversity and Vector Capacities.</title>
        <authorList>
            <consortium name="Tick Genome and Microbiome Consortium (TIGMIC)"/>
            <person name="Jia N."/>
            <person name="Wang J."/>
            <person name="Shi W."/>
            <person name="Du L."/>
            <person name="Sun Y."/>
            <person name="Zhan W."/>
            <person name="Jiang J.F."/>
            <person name="Wang Q."/>
            <person name="Zhang B."/>
            <person name="Ji P."/>
            <person name="Bell-Sakyi L."/>
            <person name="Cui X.M."/>
            <person name="Yuan T.T."/>
            <person name="Jiang B.G."/>
            <person name="Yang W.F."/>
            <person name="Lam T.T."/>
            <person name="Chang Q.C."/>
            <person name="Ding S.J."/>
            <person name="Wang X.J."/>
            <person name="Zhu J.G."/>
            <person name="Ruan X.D."/>
            <person name="Zhao L."/>
            <person name="Wei J.T."/>
            <person name="Ye R.Z."/>
            <person name="Que T.C."/>
            <person name="Du C.H."/>
            <person name="Zhou Y.H."/>
            <person name="Cheng J.X."/>
            <person name="Dai P.F."/>
            <person name="Guo W.B."/>
            <person name="Han X.H."/>
            <person name="Huang E.J."/>
            <person name="Li L.F."/>
            <person name="Wei W."/>
            <person name="Gao Y.C."/>
            <person name="Liu J.Z."/>
            <person name="Shao H.Z."/>
            <person name="Wang X."/>
            <person name="Wang C.C."/>
            <person name="Yang T.C."/>
            <person name="Huo Q.B."/>
            <person name="Li W."/>
            <person name="Chen H.Y."/>
            <person name="Chen S.E."/>
            <person name="Zhou L.G."/>
            <person name="Ni X.B."/>
            <person name="Tian J.H."/>
            <person name="Sheng Y."/>
            <person name="Liu T."/>
            <person name="Pan Y.S."/>
            <person name="Xia L.Y."/>
            <person name="Li J."/>
            <person name="Zhao F."/>
            <person name="Cao W.C."/>
        </authorList>
    </citation>
    <scope>NUCLEOTIDE SEQUENCE</scope>
    <source>
        <strain evidence="1">Rmic-2018</strain>
    </source>
</reference>
<sequence>MDSRKLSKMDNLASFSSSRITRSGIKDLLENAKMHYNYTNLQEDTGNMDLAIKRYRLAVDKQSLKYVARTLLERAIELDSDICDAYSSLAALAARKGDLVEAERLREMALRSDDRNADARNKYGTFFSHLSYEAAIRLDHHLAHPHLNFAVIRHLENDYLGAFRHHQVAPSLDPKNKLIIDSMAKLKRRITRSLTLFNNCV</sequence>
<proteinExistence type="predicted"/>
<accession>A0A9J6CYC6</accession>
<reference evidence="1" key="2">
    <citation type="submission" date="2021-09" db="EMBL/GenBank/DDBJ databases">
        <authorList>
            <person name="Jia N."/>
            <person name="Wang J."/>
            <person name="Shi W."/>
            <person name="Du L."/>
            <person name="Sun Y."/>
            <person name="Zhan W."/>
            <person name="Jiang J."/>
            <person name="Wang Q."/>
            <person name="Zhang B."/>
            <person name="Ji P."/>
            <person name="Sakyi L.B."/>
            <person name="Cui X."/>
            <person name="Yuan T."/>
            <person name="Jiang B."/>
            <person name="Yang W."/>
            <person name="Lam T.T.-Y."/>
            <person name="Chang Q."/>
            <person name="Ding S."/>
            <person name="Wang X."/>
            <person name="Zhu J."/>
            <person name="Ruan X."/>
            <person name="Zhao L."/>
            <person name="Wei J."/>
            <person name="Que T."/>
            <person name="Du C."/>
            <person name="Cheng J."/>
            <person name="Dai P."/>
            <person name="Han X."/>
            <person name="Huang E."/>
            <person name="Gao Y."/>
            <person name="Liu J."/>
            <person name="Shao H."/>
            <person name="Ye R."/>
            <person name="Li L."/>
            <person name="Wei W."/>
            <person name="Wang X."/>
            <person name="Wang C."/>
            <person name="Huo Q."/>
            <person name="Li W."/>
            <person name="Guo W."/>
            <person name="Chen H."/>
            <person name="Chen S."/>
            <person name="Zhou L."/>
            <person name="Zhou L."/>
            <person name="Ni X."/>
            <person name="Tian J."/>
            <person name="Zhou Y."/>
            <person name="Sheng Y."/>
            <person name="Liu T."/>
            <person name="Pan Y."/>
            <person name="Xia L."/>
            <person name="Li J."/>
            <person name="Zhao F."/>
            <person name="Cao W."/>
        </authorList>
    </citation>
    <scope>NUCLEOTIDE SEQUENCE</scope>
    <source>
        <strain evidence="1">Rmic-2018</strain>
        <tissue evidence="1">Larvae</tissue>
    </source>
</reference>
<evidence type="ECO:0000313" key="1">
    <source>
        <dbReference type="EMBL" id="KAH7955246.1"/>
    </source>
</evidence>
<dbReference type="SUPFAM" id="SSF48452">
    <property type="entry name" value="TPR-like"/>
    <property type="match status" value="1"/>
</dbReference>
<gene>
    <name evidence="1" type="ORF">HPB51_028153</name>
</gene>
<dbReference type="Proteomes" id="UP000821866">
    <property type="component" value="Unassembled WGS sequence"/>
</dbReference>